<dbReference type="InterPro" id="IPR005149">
    <property type="entry name" value="Tscrpt_reg_PadR_N"/>
</dbReference>
<dbReference type="EMBL" id="JAEOAH010000054">
    <property type="protein sequence ID" value="MBK3497208.1"/>
    <property type="molecule type" value="Genomic_DNA"/>
</dbReference>
<feature type="domain" description="Transcription regulator PadR N-terminal" evidence="1">
    <location>
        <begin position="20"/>
        <end position="87"/>
    </location>
</feature>
<dbReference type="SUPFAM" id="SSF46785">
    <property type="entry name" value="Winged helix' DNA-binding domain"/>
    <property type="match status" value="1"/>
</dbReference>
<protein>
    <submittedName>
        <fullName evidence="2">PadR family transcriptional regulator</fullName>
    </submittedName>
</protein>
<dbReference type="RefSeq" id="WP_200750512.1">
    <property type="nucleotide sequence ID" value="NZ_JAEOAH010000054.1"/>
</dbReference>
<keyword evidence="3" id="KW-1185">Reference proteome</keyword>
<name>A0ABS1HDZ6_9BACL</name>
<dbReference type="PANTHER" id="PTHR33169:SF14">
    <property type="entry name" value="TRANSCRIPTIONAL REGULATOR RV3488"/>
    <property type="match status" value="1"/>
</dbReference>
<sequence>MESKSSEKEMNRGFLQLIVLILLEKPSYGYLMVKDLAKFEYHIEESTLYPLLRRLESKNFIESTWKVDSVKPKKYYVITEEGKQTRRQLMEMFGKQKEILQKVLKGDEYV</sequence>
<comment type="caution">
    <text evidence="2">The sequence shown here is derived from an EMBL/GenBank/DDBJ whole genome shotgun (WGS) entry which is preliminary data.</text>
</comment>
<reference evidence="2 3" key="1">
    <citation type="submission" date="2020-12" db="EMBL/GenBank/DDBJ databases">
        <title>YIM B01967 draft genome.</title>
        <authorList>
            <person name="Yan X."/>
        </authorList>
    </citation>
    <scope>NUCLEOTIDE SEQUENCE [LARGE SCALE GENOMIC DNA]</scope>
    <source>
        <strain evidence="2 3">YIM B01967</strain>
    </source>
</reference>
<dbReference type="Proteomes" id="UP000618943">
    <property type="component" value="Unassembled WGS sequence"/>
</dbReference>
<accession>A0ABS1HDZ6</accession>
<proteinExistence type="predicted"/>
<dbReference type="InterPro" id="IPR036390">
    <property type="entry name" value="WH_DNA-bd_sf"/>
</dbReference>
<evidence type="ECO:0000313" key="3">
    <source>
        <dbReference type="Proteomes" id="UP000618943"/>
    </source>
</evidence>
<dbReference type="PANTHER" id="PTHR33169">
    <property type="entry name" value="PADR-FAMILY TRANSCRIPTIONAL REGULATOR"/>
    <property type="match status" value="1"/>
</dbReference>
<dbReference type="InterPro" id="IPR036388">
    <property type="entry name" value="WH-like_DNA-bd_sf"/>
</dbReference>
<evidence type="ECO:0000313" key="2">
    <source>
        <dbReference type="EMBL" id="MBK3497208.1"/>
    </source>
</evidence>
<dbReference type="Gene3D" id="1.10.10.10">
    <property type="entry name" value="Winged helix-like DNA-binding domain superfamily/Winged helix DNA-binding domain"/>
    <property type="match status" value="1"/>
</dbReference>
<dbReference type="InterPro" id="IPR052509">
    <property type="entry name" value="Metal_resp_DNA-bind_regulator"/>
</dbReference>
<evidence type="ECO:0000259" key="1">
    <source>
        <dbReference type="Pfam" id="PF03551"/>
    </source>
</evidence>
<gene>
    <name evidence="2" type="ORF">JFL43_20735</name>
</gene>
<organism evidence="2 3">
    <name type="scientific">Viridibacillus soli</name>
    <dbReference type="NCBI Taxonomy" id="2798301"/>
    <lineage>
        <taxon>Bacteria</taxon>
        <taxon>Bacillati</taxon>
        <taxon>Bacillota</taxon>
        <taxon>Bacilli</taxon>
        <taxon>Bacillales</taxon>
        <taxon>Caryophanaceae</taxon>
        <taxon>Viridibacillus</taxon>
    </lineage>
</organism>
<dbReference type="Pfam" id="PF03551">
    <property type="entry name" value="PadR"/>
    <property type="match status" value="1"/>
</dbReference>